<dbReference type="InterPro" id="IPR036318">
    <property type="entry name" value="FAD-bd_PCMH-like_sf"/>
</dbReference>
<dbReference type="SUPFAM" id="SSF55103">
    <property type="entry name" value="FAD-linked oxidases, C-terminal domain"/>
    <property type="match status" value="1"/>
</dbReference>
<dbReference type="Gene3D" id="3.30.70.2740">
    <property type="match status" value="1"/>
</dbReference>
<dbReference type="Pfam" id="PF02913">
    <property type="entry name" value="FAD-oxidase_C"/>
    <property type="match status" value="1"/>
</dbReference>
<gene>
    <name evidence="6" type="ORF">AY601_2211</name>
</gene>
<proteinExistence type="predicted"/>
<dbReference type="GO" id="GO:0016491">
    <property type="term" value="F:oxidoreductase activity"/>
    <property type="evidence" value="ECO:0007669"/>
    <property type="project" value="UniProtKB-KW"/>
</dbReference>
<evidence type="ECO:0000313" key="6">
    <source>
        <dbReference type="EMBL" id="AMP99109.1"/>
    </source>
</evidence>
<evidence type="ECO:0000256" key="1">
    <source>
        <dbReference type="ARBA" id="ARBA00001974"/>
    </source>
</evidence>
<evidence type="ECO:0000256" key="2">
    <source>
        <dbReference type="ARBA" id="ARBA00022630"/>
    </source>
</evidence>
<dbReference type="Gene3D" id="3.30.465.10">
    <property type="match status" value="1"/>
</dbReference>
<name>A0A127VCY3_9SPHI</name>
<dbReference type="EMBL" id="CP014504">
    <property type="protein sequence ID" value="AMP99109.1"/>
    <property type="molecule type" value="Genomic_DNA"/>
</dbReference>
<evidence type="ECO:0000256" key="3">
    <source>
        <dbReference type="ARBA" id="ARBA00022827"/>
    </source>
</evidence>
<dbReference type="RefSeq" id="WP_068400572.1">
    <property type="nucleotide sequence ID" value="NZ_CP014504.1"/>
</dbReference>
<dbReference type="PANTHER" id="PTHR42934">
    <property type="entry name" value="GLYCOLATE OXIDASE SUBUNIT GLCD"/>
    <property type="match status" value="1"/>
</dbReference>
<sequence>MKDAETIAALSALVGNHNIIISAEAQFSYTQDCSSGKSYKSLCIVKPGNAEEIAEILKFCNLHQTRVIVRSGGTGVSGGSIPDQKSIVLSMERLNRILEINQVDRFVILEAGVNTLELEKSVLEAGLKFPQNISSAYGSLIGGNIAVSSGSPKSVKYGPTKNYVLNLEVVLPNGEILWTGKNVRKNASGYNLTQLFTGSEGTLGIITKAVIQLVTPQHEILILVPFLSSERLFSFVKKLFRSGFNPSGLEFMDKNGFRLAAGAMEKRYAISEDTQGLLWIEFEADQESHGSAILLNWAEMLGEYTKEEIFVAQTPAEISRLWEFRKNIGSVAVSTGEFKDFDLVVLRSHIDLMYQHIDSVCTQMGLQYLVIAHIGDGNFHINVFRDKNMDAQRWKAVINECADLLFEAAVRLGGEISGEHGIGTYNREVYSRFNENTKIKLMKDIKQLLDPNHIMNSGNIF</sequence>
<dbReference type="Proteomes" id="UP000071561">
    <property type="component" value="Chromosome"/>
</dbReference>
<organism evidence="6 7">
    <name type="scientific">Pedobacter cryoconitis</name>
    <dbReference type="NCBI Taxonomy" id="188932"/>
    <lineage>
        <taxon>Bacteria</taxon>
        <taxon>Pseudomonadati</taxon>
        <taxon>Bacteroidota</taxon>
        <taxon>Sphingobacteriia</taxon>
        <taxon>Sphingobacteriales</taxon>
        <taxon>Sphingobacteriaceae</taxon>
        <taxon>Pedobacter</taxon>
    </lineage>
</organism>
<dbReference type="SUPFAM" id="SSF56176">
    <property type="entry name" value="FAD-binding/transporter-associated domain-like"/>
    <property type="match status" value="1"/>
</dbReference>
<dbReference type="KEGG" id="pcm:AY601_2211"/>
<dbReference type="InterPro" id="IPR016166">
    <property type="entry name" value="FAD-bd_PCMH"/>
</dbReference>
<reference evidence="6 7" key="1">
    <citation type="submission" date="2016-03" db="EMBL/GenBank/DDBJ databases">
        <title>Complete genome sequence of Pedobacter cryoconitis PAMC 27485.</title>
        <authorList>
            <person name="Lee J."/>
            <person name="Kim O.-S."/>
        </authorList>
    </citation>
    <scope>NUCLEOTIDE SEQUENCE [LARGE SCALE GENOMIC DNA]</scope>
    <source>
        <strain evidence="6 7">PAMC 27485</strain>
    </source>
</reference>
<dbReference type="AlphaFoldDB" id="A0A127VCY3"/>
<dbReference type="OrthoDB" id="9767256at2"/>
<dbReference type="PROSITE" id="PS51387">
    <property type="entry name" value="FAD_PCMH"/>
    <property type="match status" value="1"/>
</dbReference>
<keyword evidence="7" id="KW-1185">Reference proteome</keyword>
<comment type="cofactor">
    <cofactor evidence="1">
        <name>FAD</name>
        <dbReference type="ChEBI" id="CHEBI:57692"/>
    </cofactor>
</comment>
<dbReference type="InterPro" id="IPR016171">
    <property type="entry name" value="Vanillyl_alc_oxidase_C-sub2"/>
</dbReference>
<keyword evidence="2" id="KW-0285">Flavoprotein</keyword>
<dbReference type="Gene3D" id="1.10.45.10">
    <property type="entry name" value="Vanillyl-alcohol Oxidase, Chain A, domain 4"/>
    <property type="match status" value="1"/>
</dbReference>
<dbReference type="PANTHER" id="PTHR42934:SF2">
    <property type="entry name" value="GLYCOLATE OXIDASE SUBUNIT GLCD"/>
    <property type="match status" value="1"/>
</dbReference>
<dbReference type="InterPro" id="IPR016169">
    <property type="entry name" value="FAD-bd_PCMH_sub2"/>
</dbReference>
<dbReference type="InterPro" id="IPR051914">
    <property type="entry name" value="FAD-linked_OxidoTrans_Type4"/>
</dbReference>
<dbReference type="InterPro" id="IPR004113">
    <property type="entry name" value="FAD-bd_oxidored_4_C"/>
</dbReference>
<protein>
    <recommendedName>
        <fullName evidence="5">FAD-binding PCMH-type domain-containing protein</fullName>
    </recommendedName>
</protein>
<dbReference type="PATRIC" id="fig|188932.3.peg.2316"/>
<evidence type="ECO:0000259" key="5">
    <source>
        <dbReference type="PROSITE" id="PS51387"/>
    </source>
</evidence>
<evidence type="ECO:0000256" key="4">
    <source>
        <dbReference type="ARBA" id="ARBA00023002"/>
    </source>
</evidence>
<dbReference type="Gene3D" id="3.30.70.2190">
    <property type="match status" value="1"/>
</dbReference>
<dbReference type="InterPro" id="IPR016164">
    <property type="entry name" value="FAD-linked_Oxase-like_C"/>
</dbReference>
<evidence type="ECO:0000313" key="7">
    <source>
        <dbReference type="Proteomes" id="UP000071561"/>
    </source>
</evidence>
<dbReference type="InterPro" id="IPR006094">
    <property type="entry name" value="Oxid_FAD_bind_N"/>
</dbReference>
<accession>A0A127VCY3</accession>
<dbReference type="Pfam" id="PF01565">
    <property type="entry name" value="FAD_binding_4"/>
    <property type="match status" value="1"/>
</dbReference>
<keyword evidence="3" id="KW-0274">FAD</keyword>
<keyword evidence="4" id="KW-0560">Oxidoreductase</keyword>
<dbReference type="GO" id="GO:0071949">
    <property type="term" value="F:FAD binding"/>
    <property type="evidence" value="ECO:0007669"/>
    <property type="project" value="InterPro"/>
</dbReference>
<feature type="domain" description="FAD-binding PCMH-type" evidence="5">
    <location>
        <begin position="37"/>
        <end position="216"/>
    </location>
</feature>